<reference evidence="2" key="1">
    <citation type="submission" date="2020-08" db="EMBL/GenBank/DDBJ databases">
        <title>Multicomponent nature underlies the extraordinary mechanical properties of spider dragline silk.</title>
        <authorList>
            <person name="Kono N."/>
            <person name="Nakamura H."/>
            <person name="Mori M."/>
            <person name="Yoshida Y."/>
            <person name="Ohtoshi R."/>
            <person name="Malay A.D."/>
            <person name="Moran D.A.P."/>
            <person name="Tomita M."/>
            <person name="Numata K."/>
            <person name="Arakawa K."/>
        </authorList>
    </citation>
    <scope>NUCLEOTIDE SEQUENCE</scope>
</reference>
<evidence type="ECO:0000313" key="2">
    <source>
        <dbReference type="EMBL" id="GFT40450.1"/>
    </source>
</evidence>
<keyword evidence="3" id="KW-1185">Reference proteome</keyword>
<feature type="signal peptide" evidence="1">
    <location>
        <begin position="1"/>
        <end position="20"/>
    </location>
</feature>
<dbReference type="OrthoDB" id="6432957at2759"/>
<sequence>MINLLVVAVLLGSIPDLITGRNVALCIHNCAQCKRTFGPFFEGQRCAEWCIRIQGSTLPDCSELDSIADFLTKLE</sequence>
<gene>
    <name evidence="2" type="primary">NCL1_38552</name>
    <name evidence="2" type="ORF">NPIL_132861</name>
</gene>
<dbReference type="GO" id="GO:0007218">
    <property type="term" value="P:neuropeptide signaling pathway"/>
    <property type="evidence" value="ECO:0007669"/>
    <property type="project" value="InterPro"/>
</dbReference>
<feature type="chain" id="PRO_5036488005" evidence="1">
    <location>
        <begin position="21"/>
        <end position="75"/>
    </location>
</feature>
<dbReference type="GO" id="GO:0018990">
    <property type="term" value="P:ecdysis, chitin-based cuticle"/>
    <property type="evidence" value="ECO:0007669"/>
    <property type="project" value="InterPro"/>
</dbReference>
<keyword evidence="1" id="KW-0732">Signal</keyword>
<dbReference type="GO" id="GO:0008255">
    <property type="term" value="F:ecdysis-triggering hormone activity"/>
    <property type="evidence" value="ECO:0007669"/>
    <property type="project" value="InterPro"/>
</dbReference>
<accession>A0A8X6P0E4</accession>
<name>A0A8X6P0E4_NEPPI</name>
<evidence type="ECO:0000313" key="3">
    <source>
        <dbReference type="Proteomes" id="UP000887013"/>
    </source>
</evidence>
<dbReference type="EMBL" id="BMAW01063478">
    <property type="protein sequence ID" value="GFT40450.1"/>
    <property type="molecule type" value="Genomic_DNA"/>
</dbReference>
<organism evidence="2 3">
    <name type="scientific">Nephila pilipes</name>
    <name type="common">Giant wood spider</name>
    <name type="synonym">Nephila maculata</name>
    <dbReference type="NCBI Taxonomy" id="299642"/>
    <lineage>
        <taxon>Eukaryota</taxon>
        <taxon>Metazoa</taxon>
        <taxon>Ecdysozoa</taxon>
        <taxon>Arthropoda</taxon>
        <taxon>Chelicerata</taxon>
        <taxon>Arachnida</taxon>
        <taxon>Araneae</taxon>
        <taxon>Araneomorphae</taxon>
        <taxon>Entelegynae</taxon>
        <taxon>Araneoidea</taxon>
        <taxon>Nephilidae</taxon>
        <taxon>Nephila</taxon>
    </lineage>
</organism>
<dbReference type="Pfam" id="PF04736">
    <property type="entry name" value="Eclosion"/>
    <property type="match status" value="1"/>
</dbReference>
<comment type="caution">
    <text evidence="2">The sequence shown here is derived from an EMBL/GenBank/DDBJ whole genome shotgun (WGS) entry which is preliminary data.</text>
</comment>
<dbReference type="AlphaFoldDB" id="A0A8X6P0E4"/>
<dbReference type="InterPro" id="IPR006825">
    <property type="entry name" value="Eclosion"/>
</dbReference>
<proteinExistence type="predicted"/>
<dbReference type="Proteomes" id="UP000887013">
    <property type="component" value="Unassembled WGS sequence"/>
</dbReference>
<evidence type="ECO:0000256" key="1">
    <source>
        <dbReference type="SAM" id="SignalP"/>
    </source>
</evidence>
<protein>
    <submittedName>
        <fullName evidence="2">Eclosion hormone</fullName>
    </submittedName>
</protein>